<keyword evidence="1" id="KW-0472">Membrane</keyword>
<reference evidence="2 3" key="1">
    <citation type="journal article" date="2015" name="Genome Announc.">
        <title>Expanding the biotechnology potential of lactobacilli through comparative genomics of 213 strains and associated genera.</title>
        <authorList>
            <person name="Sun Z."/>
            <person name="Harris H.M."/>
            <person name="McCann A."/>
            <person name="Guo C."/>
            <person name="Argimon S."/>
            <person name="Zhang W."/>
            <person name="Yang X."/>
            <person name="Jeffery I.B."/>
            <person name="Cooney J.C."/>
            <person name="Kagawa T.F."/>
            <person name="Liu W."/>
            <person name="Song Y."/>
            <person name="Salvetti E."/>
            <person name="Wrobel A."/>
            <person name="Rasinkangas P."/>
            <person name="Parkhill J."/>
            <person name="Rea M.C."/>
            <person name="O'Sullivan O."/>
            <person name="Ritari J."/>
            <person name="Douillard F.P."/>
            <person name="Paul Ross R."/>
            <person name="Yang R."/>
            <person name="Briner A.E."/>
            <person name="Felis G.E."/>
            <person name="de Vos W.M."/>
            <person name="Barrangou R."/>
            <person name="Klaenhammer T.R."/>
            <person name="Caufield P.W."/>
            <person name="Cui Y."/>
            <person name="Zhang H."/>
            <person name="O'Toole P.W."/>
        </authorList>
    </citation>
    <scope>NUCLEOTIDE SEQUENCE [LARGE SCALE GENOMIC DNA]</scope>
    <source>
        <strain evidence="2 3">DSM 19910</strain>
    </source>
</reference>
<evidence type="ECO:0000313" key="2">
    <source>
        <dbReference type="EMBL" id="KRL03070.1"/>
    </source>
</evidence>
<protein>
    <submittedName>
        <fullName evidence="2">Uncharacterized protein</fullName>
    </submittedName>
</protein>
<feature type="transmembrane region" description="Helical" evidence="1">
    <location>
        <begin position="35"/>
        <end position="57"/>
    </location>
</feature>
<dbReference type="OrthoDB" id="9968558at2"/>
<keyword evidence="1" id="KW-0812">Transmembrane</keyword>
<keyword evidence="1" id="KW-1133">Transmembrane helix</keyword>
<dbReference type="RefSeq" id="WP_057742463.1">
    <property type="nucleotide sequence ID" value="NZ_AZEF01000007.1"/>
</dbReference>
<dbReference type="PATRIC" id="fig|1423731.3.peg.347"/>
<evidence type="ECO:0000256" key="1">
    <source>
        <dbReference type="SAM" id="Phobius"/>
    </source>
</evidence>
<dbReference type="STRING" id="1423731.FC81_GL000337"/>
<keyword evidence="3" id="KW-1185">Reference proteome</keyword>
<proteinExistence type="predicted"/>
<evidence type="ECO:0000313" key="3">
    <source>
        <dbReference type="Proteomes" id="UP000051621"/>
    </source>
</evidence>
<feature type="transmembrane region" description="Helical" evidence="1">
    <location>
        <begin position="12"/>
        <end position="29"/>
    </location>
</feature>
<accession>A0A0R1M4X5</accession>
<organism evidence="2 3">
    <name type="scientific">Liquorilactobacillus capillatus DSM 19910</name>
    <dbReference type="NCBI Taxonomy" id="1423731"/>
    <lineage>
        <taxon>Bacteria</taxon>
        <taxon>Bacillati</taxon>
        <taxon>Bacillota</taxon>
        <taxon>Bacilli</taxon>
        <taxon>Lactobacillales</taxon>
        <taxon>Lactobacillaceae</taxon>
        <taxon>Liquorilactobacillus</taxon>
    </lineage>
</organism>
<dbReference type="AlphaFoldDB" id="A0A0R1M4X5"/>
<name>A0A0R1M4X5_9LACO</name>
<dbReference type="Proteomes" id="UP000051621">
    <property type="component" value="Unassembled WGS sequence"/>
</dbReference>
<comment type="caution">
    <text evidence="2">The sequence shown here is derived from an EMBL/GenBank/DDBJ whole genome shotgun (WGS) entry which is preliminary data.</text>
</comment>
<sequence length="62" mass="7234">MQDELQQLYRKLLKWSVTVVILFVSKQLLGYNWLGLVVISGGLYCLIIFTICVYLQIQVLKK</sequence>
<gene>
    <name evidence="2" type="ORF">FC81_GL000337</name>
</gene>
<dbReference type="EMBL" id="AZEF01000007">
    <property type="protein sequence ID" value="KRL03070.1"/>
    <property type="molecule type" value="Genomic_DNA"/>
</dbReference>